<dbReference type="AlphaFoldDB" id="A0A9X1PK53"/>
<evidence type="ECO:0000259" key="1">
    <source>
        <dbReference type="Pfam" id="PF00027"/>
    </source>
</evidence>
<organism evidence="2 3">
    <name type="scientific">Dyadobacter chenwenxiniae</name>
    <dbReference type="NCBI Taxonomy" id="2906456"/>
    <lineage>
        <taxon>Bacteria</taxon>
        <taxon>Pseudomonadati</taxon>
        <taxon>Bacteroidota</taxon>
        <taxon>Cytophagia</taxon>
        <taxon>Cytophagales</taxon>
        <taxon>Spirosomataceae</taxon>
        <taxon>Dyadobacter</taxon>
    </lineage>
</organism>
<dbReference type="InterPro" id="IPR000595">
    <property type="entry name" value="cNMP-bd_dom"/>
</dbReference>
<dbReference type="InterPro" id="IPR014710">
    <property type="entry name" value="RmlC-like_jellyroll"/>
</dbReference>
<keyword evidence="3" id="KW-1185">Reference proteome</keyword>
<sequence length="190" mass="21911">MENSLICYLQRIRSLSSVQKELISAAFHPLKVKEDACLFTGGTVCHQLYFITKGVLKFVSSDDQGKDAIHFFLQENHFCTILDSFLNQKVTDDRIQAACEAEVLTVNFLALQKVYQQFPEFKSLLDDIFQRQLLEKVNLRNAYLNRDALSRYLLFIERQPDIALRVKMQDVASYLGIAPQSLSRLRKQIS</sequence>
<evidence type="ECO:0000313" key="3">
    <source>
        <dbReference type="Proteomes" id="UP001139000"/>
    </source>
</evidence>
<reference evidence="2" key="1">
    <citation type="submission" date="2021-12" db="EMBL/GenBank/DDBJ databases">
        <title>Novel species in genus Dyadobacter.</title>
        <authorList>
            <person name="Ma C."/>
        </authorList>
    </citation>
    <scope>NUCLEOTIDE SEQUENCE</scope>
    <source>
        <strain evidence="2">LJ419</strain>
    </source>
</reference>
<gene>
    <name evidence="2" type="ORF">LXM26_13745</name>
</gene>
<evidence type="ECO:0000313" key="2">
    <source>
        <dbReference type="EMBL" id="MCF0062565.1"/>
    </source>
</evidence>
<protein>
    <submittedName>
        <fullName evidence="2">Crp/Fnr family transcriptional regulator</fullName>
    </submittedName>
</protein>
<dbReference type="Gene3D" id="2.60.120.10">
    <property type="entry name" value="Jelly Rolls"/>
    <property type="match status" value="1"/>
</dbReference>
<feature type="domain" description="Cyclic nucleotide-binding" evidence="1">
    <location>
        <begin position="31"/>
        <end position="117"/>
    </location>
</feature>
<proteinExistence type="predicted"/>
<comment type="caution">
    <text evidence="2">The sequence shown here is derived from an EMBL/GenBank/DDBJ whole genome shotgun (WGS) entry which is preliminary data.</text>
</comment>
<dbReference type="RefSeq" id="WP_234655666.1">
    <property type="nucleotide sequence ID" value="NZ_CP094997.1"/>
</dbReference>
<dbReference type="Pfam" id="PF00027">
    <property type="entry name" value="cNMP_binding"/>
    <property type="match status" value="1"/>
</dbReference>
<dbReference type="Proteomes" id="UP001139000">
    <property type="component" value="Unassembled WGS sequence"/>
</dbReference>
<dbReference type="InterPro" id="IPR018490">
    <property type="entry name" value="cNMP-bd_dom_sf"/>
</dbReference>
<accession>A0A9X1PK53</accession>
<name>A0A9X1PK53_9BACT</name>
<dbReference type="EMBL" id="JAJTTC010000002">
    <property type="protein sequence ID" value="MCF0062565.1"/>
    <property type="molecule type" value="Genomic_DNA"/>
</dbReference>
<dbReference type="SUPFAM" id="SSF51206">
    <property type="entry name" value="cAMP-binding domain-like"/>
    <property type="match status" value="1"/>
</dbReference>